<evidence type="ECO:0000313" key="1">
    <source>
        <dbReference type="EMBL" id="MBB6445786.1"/>
    </source>
</evidence>
<evidence type="ECO:0008006" key="3">
    <source>
        <dbReference type="Google" id="ProtNLM"/>
    </source>
</evidence>
<dbReference type="Gene3D" id="2.40.240.20">
    <property type="entry name" value="Hypothetical PUA domain-like, domain 1"/>
    <property type="match status" value="1"/>
</dbReference>
<dbReference type="InterPro" id="IPR015947">
    <property type="entry name" value="PUA-like_sf"/>
</dbReference>
<dbReference type="Proteomes" id="UP000531594">
    <property type="component" value="Unassembled WGS sequence"/>
</dbReference>
<organism evidence="1 2">
    <name type="scientific">Bacillus benzoevorans</name>
    <dbReference type="NCBI Taxonomy" id="1456"/>
    <lineage>
        <taxon>Bacteria</taxon>
        <taxon>Bacillati</taxon>
        <taxon>Bacillota</taxon>
        <taxon>Bacilli</taxon>
        <taxon>Bacillales</taxon>
        <taxon>Bacillaceae</taxon>
        <taxon>Bacillus</taxon>
    </lineage>
</organism>
<comment type="caution">
    <text evidence="1">The sequence shown here is derived from an EMBL/GenBank/DDBJ whole genome shotgun (WGS) entry which is preliminary data.</text>
</comment>
<keyword evidence="2" id="KW-1185">Reference proteome</keyword>
<accession>A0A7X0HS56</accession>
<dbReference type="AlphaFoldDB" id="A0A7X0HS56"/>
<dbReference type="InterPro" id="IPR019699">
    <property type="entry name" value="DUF2584"/>
</dbReference>
<dbReference type="Pfam" id="PF10763">
    <property type="entry name" value="DUF2584"/>
    <property type="match status" value="1"/>
</dbReference>
<name>A0A7X0HS56_9BACI</name>
<evidence type="ECO:0000313" key="2">
    <source>
        <dbReference type="Proteomes" id="UP000531594"/>
    </source>
</evidence>
<gene>
    <name evidence="1" type="ORF">HNR53_002411</name>
</gene>
<dbReference type="RefSeq" id="WP_184526140.1">
    <property type="nucleotide sequence ID" value="NZ_JACHGK010000007.1"/>
</dbReference>
<dbReference type="EMBL" id="JACHGK010000007">
    <property type="protein sequence ID" value="MBB6445786.1"/>
    <property type="molecule type" value="Genomic_DNA"/>
</dbReference>
<sequence>MGMPLELNTMIVTKGKEKRVNENYFTLVKNEYRLYPMEIPIEVRKTKDSEPDAIAKIKKLEWENEKTTIYYELVSLNTTN</sequence>
<protein>
    <recommendedName>
        <fullName evidence="3">DUF2584 domain-containing protein</fullName>
    </recommendedName>
</protein>
<reference evidence="1 2" key="1">
    <citation type="submission" date="2020-08" db="EMBL/GenBank/DDBJ databases">
        <title>Genomic Encyclopedia of Type Strains, Phase IV (KMG-IV): sequencing the most valuable type-strain genomes for metagenomic binning, comparative biology and taxonomic classification.</title>
        <authorList>
            <person name="Goeker M."/>
        </authorList>
    </citation>
    <scope>NUCLEOTIDE SEQUENCE [LARGE SCALE GENOMIC DNA]</scope>
    <source>
        <strain evidence="1 2">DSM 5391</strain>
    </source>
</reference>
<dbReference type="SUPFAM" id="SSF88697">
    <property type="entry name" value="PUA domain-like"/>
    <property type="match status" value="1"/>
</dbReference>
<proteinExistence type="predicted"/>